<evidence type="ECO:0000256" key="4">
    <source>
        <dbReference type="ARBA" id="ARBA00043265"/>
    </source>
</evidence>
<dbReference type="SMART" id="SM00406">
    <property type="entry name" value="IGv"/>
    <property type="match status" value="1"/>
</dbReference>
<dbReference type="InterPro" id="IPR007110">
    <property type="entry name" value="Ig-like_dom"/>
</dbReference>
<dbReference type="PROSITE" id="PS50835">
    <property type="entry name" value="IG_LIKE"/>
    <property type="match status" value="1"/>
</dbReference>
<evidence type="ECO:0000313" key="7">
    <source>
        <dbReference type="Ensembl" id="ENSOCUP00000018495.3"/>
    </source>
</evidence>
<dbReference type="eggNOG" id="ENOG502S5S3">
    <property type="taxonomic scope" value="Eukaryota"/>
</dbReference>
<dbReference type="InterPro" id="IPR013106">
    <property type="entry name" value="Ig_V-set"/>
</dbReference>
<evidence type="ECO:0000256" key="3">
    <source>
        <dbReference type="ARBA" id="ARBA00023283"/>
    </source>
</evidence>
<feature type="chain" id="PRO_5023848373" description="Ig-like domain-containing protein" evidence="5">
    <location>
        <begin position="23"/>
        <end position="167"/>
    </location>
</feature>
<dbReference type="STRING" id="9986.ENSOCUP00000018495"/>
<dbReference type="InterPro" id="IPR050199">
    <property type="entry name" value="IgHV"/>
</dbReference>
<proteinExistence type="predicted"/>
<dbReference type="FunCoup" id="G1TNC4">
    <property type="interactions" value="246"/>
</dbReference>
<keyword evidence="5" id="KW-0732">Signal</keyword>
<dbReference type="GO" id="GO:0005576">
    <property type="term" value="C:extracellular region"/>
    <property type="evidence" value="ECO:0007669"/>
    <property type="project" value="UniProtKB-ARBA"/>
</dbReference>
<keyword evidence="2" id="KW-1064">Adaptive immunity</keyword>
<reference evidence="7" key="2">
    <citation type="submission" date="2025-08" db="UniProtKB">
        <authorList>
            <consortium name="Ensembl"/>
        </authorList>
    </citation>
    <scope>IDENTIFICATION</scope>
    <source>
        <strain evidence="7">Thorbecke</strain>
    </source>
</reference>
<dbReference type="AlphaFoldDB" id="G1TNC4"/>
<dbReference type="HOGENOM" id="CLU_077975_5_2_1"/>
<feature type="domain" description="Ig-like" evidence="6">
    <location>
        <begin position="37"/>
        <end position="123"/>
    </location>
</feature>
<protein>
    <recommendedName>
        <fullName evidence="6">Ig-like domain-containing protein</fullName>
    </recommendedName>
</protein>
<dbReference type="SMR" id="G1TNC4"/>
<evidence type="ECO:0000259" key="6">
    <source>
        <dbReference type="PROSITE" id="PS50835"/>
    </source>
</evidence>
<dbReference type="FunFam" id="2.60.40.10:FF:001878">
    <property type="entry name" value="Immunoglobulin heavy variable 1-4"/>
    <property type="match status" value="1"/>
</dbReference>
<dbReference type="InterPro" id="IPR013783">
    <property type="entry name" value="Ig-like_fold"/>
</dbReference>
<dbReference type="Gene3D" id="2.60.40.10">
    <property type="entry name" value="Immunoglobulins"/>
    <property type="match status" value="1"/>
</dbReference>
<dbReference type="GO" id="GO:0019814">
    <property type="term" value="C:immunoglobulin complex"/>
    <property type="evidence" value="ECO:0007669"/>
    <property type="project" value="UniProtKB-KW"/>
</dbReference>
<dbReference type="Pfam" id="PF07686">
    <property type="entry name" value="V-set"/>
    <property type="match status" value="1"/>
</dbReference>
<evidence type="ECO:0000256" key="5">
    <source>
        <dbReference type="SAM" id="SignalP"/>
    </source>
</evidence>
<dbReference type="Ensembl" id="ENSOCUT00000029417.3">
    <property type="protein sequence ID" value="ENSOCUP00000018495.3"/>
    <property type="gene ID" value="ENSOCUG00000030633.1"/>
</dbReference>
<dbReference type="InParanoid" id="G1TNC4"/>
<sequence length="167" mass="18327">MLTMETGLRWLLLVAVLKGVQCQQLEQSGGGAGGGLVKPGGSLELCCKASGFSLSSSYWICWVRQAPGKGLEWIGCIYAGSRGSTYYASWVNGRFTLSRDIDQSTGCLQLNSLTVADTAMYYCARDTVRGPRAEPKHKPPCRGARLHQGAHKTYREHILVLSRCRKR</sequence>
<keyword evidence="3" id="KW-0873">Pyrrolidone carboxylic acid</keyword>
<evidence type="ECO:0000256" key="2">
    <source>
        <dbReference type="ARBA" id="ARBA00023130"/>
    </source>
</evidence>
<reference evidence="7 8" key="1">
    <citation type="journal article" date="2011" name="Nature">
        <title>A high-resolution map of human evolutionary constraint using 29 mammals.</title>
        <authorList>
            <person name="Lindblad-Toh K."/>
            <person name="Garber M."/>
            <person name="Zuk O."/>
            <person name="Lin M.F."/>
            <person name="Parker B.J."/>
            <person name="Washietl S."/>
            <person name="Kheradpour P."/>
            <person name="Ernst J."/>
            <person name="Jordan G."/>
            <person name="Mauceli E."/>
            <person name="Ward L.D."/>
            <person name="Lowe C.B."/>
            <person name="Holloway A.K."/>
            <person name="Clamp M."/>
            <person name="Gnerre S."/>
            <person name="Alfoldi J."/>
            <person name="Beal K."/>
            <person name="Chang J."/>
            <person name="Clawson H."/>
            <person name="Cuff J."/>
            <person name="Di Palma F."/>
            <person name="Fitzgerald S."/>
            <person name="Flicek P."/>
            <person name="Guttman M."/>
            <person name="Hubisz M.J."/>
            <person name="Jaffe D.B."/>
            <person name="Jungreis I."/>
            <person name="Kent W.J."/>
            <person name="Kostka D."/>
            <person name="Lara M."/>
            <person name="Martins A.L."/>
            <person name="Massingham T."/>
            <person name="Moltke I."/>
            <person name="Raney B.J."/>
            <person name="Rasmussen M.D."/>
            <person name="Robinson J."/>
            <person name="Stark A."/>
            <person name="Vilella A.J."/>
            <person name="Wen J."/>
            <person name="Xie X."/>
            <person name="Zody M.C."/>
            <person name="Baldwin J."/>
            <person name="Bloom T."/>
            <person name="Chin C.W."/>
            <person name="Heiman D."/>
            <person name="Nicol R."/>
            <person name="Nusbaum C."/>
            <person name="Young S."/>
            <person name="Wilkinson J."/>
            <person name="Worley K.C."/>
            <person name="Kovar C.L."/>
            <person name="Muzny D.M."/>
            <person name="Gibbs R.A."/>
            <person name="Cree A."/>
            <person name="Dihn H.H."/>
            <person name="Fowler G."/>
            <person name="Jhangiani S."/>
            <person name="Joshi V."/>
            <person name="Lee S."/>
            <person name="Lewis L.R."/>
            <person name="Nazareth L.V."/>
            <person name="Okwuonu G."/>
            <person name="Santibanez J."/>
            <person name="Warren W.C."/>
            <person name="Mardis E.R."/>
            <person name="Weinstock G.M."/>
            <person name="Wilson R.K."/>
            <person name="Delehaunty K."/>
            <person name="Dooling D."/>
            <person name="Fronik C."/>
            <person name="Fulton L."/>
            <person name="Fulton B."/>
            <person name="Graves T."/>
            <person name="Minx P."/>
            <person name="Sodergren E."/>
            <person name="Birney E."/>
            <person name="Margulies E.H."/>
            <person name="Herrero J."/>
            <person name="Green E.D."/>
            <person name="Haussler D."/>
            <person name="Siepel A."/>
            <person name="Goldman N."/>
            <person name="Pollard K.S."/>
            <person name="Pedersen J.S."/>
            <person name="Lander E.S."/>
            <person name="Kellis M."/>
        </authorList>
    </citation>
    <scope>NUCLEOTIDE SEQUENCE [LARGE SCALE GENOMIC DNA]</scope>
    <source>
        <strain evidence="8">Thorbecke</strain>
    </source>
</reference>
<accession>G1TNC4</accession>
<name>G1TNC4_RABIT</name>
<dbReference type="PANTHER" id="PTHR23266">
    <property type="entry name" value="IMMUNOGLOBULIN HEAVY CHAIN"/>
    <property type="match status" value="1"/>
</dbReference>
<keyword evidence="8" id="KW-1185">Reference proteome</keyword>
<feature type="signal peptide" evidence="5">
    <location>
        <begin position="1"/>
        <end position="22"/>
    </location>
</feature>
<dbReference type="GeneTree" id="ENSGT01050000244936"/>
<evidence type="ECO:0000256" key="1">
    <source>
        <dbReference type="ARBA" id="ARBA00022859"/>
    </source>
</evidence>
<reference evidence="7" key="3">
    <citation type="submission" date="2025-09" db="UniProtKB">
        <authorList>
            <consortium name="Ensembl"/>
        </authorList>
    </citation>
    <scope>IDENTIFICATION</scope>
    <source>
        <strain evidence="7">Thorbecke</strain>
    </source>
</reference>
<dbReference type="GO" id="GO:0002250">
    <property type="term" value="P:adaptive immune response"/>
    <property type="evidence" value="ECO:0007669"/>
    <property type="project" value="UniProtKB-KW"/>
</dbReference>
<keyword evidence="1" id="KW-0391">Immunity</keyword>
<dbReference type="Bgee" id="ENSOCUG00000030633">
    <property type="expression patterns" value="Expressed in blood and 3 other cell types or tissues"/>
</dbReference>
<keyword evidence="4" id="KW-1280">Immunoglobulin</keyword>
<organism evidence="7 8">
    <name type="scientific">Oryctolagus cuniculus</name>
    <name type="common">Rabbit</name>
    <dbReference type="NCBI Taxonomy" id="9986"/>
    <lineage>
        <taxon>Eukaryota</taxon>
        <taxon>Metazoa</taxon>
        <taxon>Chordata</taxon>
        <taxon>Craniata</taxon>
        <taxon>Vertebrata</taxon>
        <taxon>Euteleostomi</taxon>
        <taxon>Mammalia</taxon>
        <taxon>Eutheria</taxon>
        <taxon>Euarchontoglires</taxon>
        <taxon>Glires</taxon>
        <taxon>Lagomorpha</taxon>
        <taxon>Leporidae</taxon>
        <taxon>Oryctolagus</taxon>
    </lineage>
</organism>
<dbReference type="InterPro" id="IPR036179">
    <property type="entry name" value="Ig-like_dom_sf"/>
</dbReference>
<dbReference type="SUPFAM" id="SSF48726">
    <property type="entry name" value="Immunoglobulin"/>
    <property type="match status" value="1"/>
</dbReference>
<evidence type="ECO:0000313" key="8">
    <source>
        <dbReference type="Proteomes" id="UP000001811"/>
    </source>
</evidence>
<dbReference type="Proteomes" id="UP000001811">
    <property type="component" value="Unplaced"/>
</dbReference>